<dbReference type="RefSeq" id="WP_150721630.1">
    <property type="nucleotide sequence ID" value="NZ_CABPRV010000005.1"/>
</dbReference>
<comment type="caution">
    <text evidence="1">The sequence shown here is derived from an EMBL/GenBank/DDBJ whole genome shotgun (WGS) entry which is preliminary data.</text>
</comment>
<organism evidence="1 2">
    <name type="scientific">Pandoraea capi</name>
    <dbReference type="NCBI Taxonomy" id="2508286"/>
    <lineage>
        <taxon>Bacteria</taxon>
        <taxon>Pseudomonadati</taxon>
        <taxon>Pseudomonadota</taxon>
        <taxon>Betaproteobacteria</taxon>
        <taxon>Burkholderiales</taxon>
        <taxon>Burkholderiaceae</taxon>
        <taxon>Pandoraea</taxon>
    </lineage>
</organism>
<reference evidence="1 2" key="1">
    <citation type="submission" date="2019-08" db="EMBL/GenBank/DDBJ databases">
        <authorList>
            <person name="Peeters C."/>
        </authorList>
    </citation>
    <scope>NUCLEOTIDE SEQUENCE [LARGE SCALE GENOMIC DNA]</scope>
    <source>
        <strain evidence="1 2">LMG 20602</strain>
    </source>
</reference>
<protein>
    <submittedName>
        <fullName evidence="1">Uncharacterized protein</fullName>
    </submittedName>
</protein>
<evidence type="ECO:0000313" key="2">
    <source>
        <dbReference type="Proteomes" id="UP000366065"/>
    </source>
</evidence>
<accession>A0ABY6W2Y7</accession>
<name>A0ABY6W2Y7_9BURK</name>
<dbReference type="EMBL" id="CABPRV010000005">
    <property type="protein sequence ID" value="VVE12408.1"/>
    <property type="molecule type" value="Genomic_DNA"/>
</dbReference>
<keyword evidence="2" id="KW-1185">Reference proteome</keyword>
<gene>
    <name evidence="1" type="ORF">PCA20602_02702</name>
</gene>
<sequence>MNSRQRRRAYRALPKPGTKLIFNAKVGVRLVTVVGKSAPVIELGGCPAAYSYAGTRPSLRRVKCNWAGSNGATVTPHISRLRAA</sequence>
<dbReference type="Proteomes" id="UP000366065">
    <property type="component" value="Unassembled WGS sequence"/>
</dbReference>
<evidence type="ECO:0000313" key="1">
    <source>
        <dbReference type="EMBL" id="VVE12408.1"/>
    </source>
</evidence>
<proteinExistence type="predicted"/>